<reference evidence="5" key="1">
    <citation type="submission" date="2020-07" db="EMBL/GenBank/DDBJ databases">
        <title>Genome sequence and genetic diversity analysis of an under-domesticated orphan crop, white fonio (Digitaria exilis).</title>
        <authorList>
            <person name="Bennetzen J.L."/>
            <person name="Chen S."/>
            <person name="Ma X."/>
            <person name="Wang X."/>
            <person name="Yssel A.E.J."/>
            <person name="Chaluvadi S.R."/>
            <person name="Johnson M."/>
            <person name="Gangashetty P."/>
            <person name="Hamidou F."/>
            <person name="Sanogo M.D."/>
            <person name="Zwaenepoel A."/>
            <person name="Wallace J."/>
            <person name="Van De Peer Y."/>
            <person name="Van Deynze A."/>
        </authorList>
    </citation>
    <scope>NUCLEOTIDE SEQUENCE</scope>
    <source>
        <tissue evidence="5">Leaves</tissue>
    </source>
</reference>
<dbReference type="PANTHER" id="PTHR45717">
    <property type="entry name" value="OS12G0527900 PROTEIN"/>
    <property type="match status" value="1"/>
</dbReference>
<gene>
    <name evidence="5" type="ORF">HU200_022418</name>
</gene>
<organism evidence="5 6">
    <name type="scientific">Digitaria exilis</name>
    <dbReference type="NCBI Taxonomy" id="1010633"/>
    <lineage>
        <taxon>Eukaryota</taxon>
        <taxon>Viridiplantae</taxon>
        <taxon>Streptophyta</taxon>
        <taxon>Embryophyta</taxon>
        <taxon>Tracheophyta</taxon>
        <taxon>Spermatophyta</taxon>
        <taxon>Magnoliopsida</taxon>
        <taxon>Liliopsida</taxon>
        <taxon>Poales</taxon>
        <taxon>Poaceae</taxon>
        <taxon>PACMAD clade</taxon>
        <taxon>Panicoideae</taxon>
        <taxon>Panicodae</taxon>
        <taxon>Paniceae</taxon>
        <taxon>Anthephorinae</taxon>
        <taxon>Digitaria</taxon>
    </lineage>
</organism>
<name>A0A835C309_9POAL</name>
<accession>A0A835C309</accession>
<evidence type="ECO:0000256" key="1">
    <source>
        <dbReference type="ARBA" id="ARBA00007626"/>
    </source>
</evidence>
<dbReference type="Pfam" id="PF01535">
    <property type="entry name" value="PPR"/>
    <property type="match status" value="2"/>
</dbReference>
<dbReference type="Gene3D" id="1.25.40.10">
    <property type="entry name" value="Tetratricopeptide repeat domain"/>
    <property type="match status" value="3"/>
</dbReference>
<comment type="similarity">
    <text evidence="1">Belongs to the PPR family. P subfamily.</text>
</comment>
<dbReference type="GO" id="GO:0005739">
    <property type="term" value="C:mitochondrion"/>
    <property type="evidence" value="ECO:0007669"/>
    <property type="project" value="TreeGrafter"/>
</dbReference>
<sequence>MFRLLRRRLSTTAEGAVAASPSASPSQPLPDDLFRRIAEVGRPGMPLYPVLEQWVREGRTIKKHALQVMIKNLVGLKRFSHALEMSFWMTDRRHLQLTAGDVAYRLELINKVHGLEKAVEYFGMVPRQLRKPQCYGSLLKCYVEAKDVEKAEQHFTKMVEMGMKSSYVYNCMMDLFLKTGQLERVHVAFRDMEENGIKPDMFSVENKLAAYIAAEDFEGAQKVIDKANPHEKLLSWHGYASAARLFQKCGMQARAVEALLEAERRIPPKNGRIAYSFLLHIYNDLEMYPEVERIWTVYKSKVPLCNSMYMSRISVLLRKNDIDGAEEALKEFETAHVSYKDFRLINLVVDAYCGGGLVEKAIVLVDDAIKKGWTPLANTWYKLAGGFFMTGQVLKAVDMTKKALASAGSRWKPDLAYVLMTLNHFMDQKDVEAAEEIVSMLQKHVPLTRDVYHSLLKTYVCAGKPASDLLERMKKDGLEADEETDRILAGECEKISPLPHP</sequence>
<keyword evidence="2" id="KW-0677">Repeat</keyword>
<dbReference type="PANTHER" id="PTHR45717:SF10">
    <property type="entry name" value="OS10G0501000 PROTEIN"/>
    <property type="match status" value="1"/>
</dbReference>
<evidence type="ECO:0000313" key="5">
    <source>
        <dbReference type="EMBL" id="KAF8722584.1"/>
    </source>
</evidence>
<dbReference type="AlphaFoldDB" id="A0A835C309"/>
<evidence type="ECO:0000256" key="2">
    <source>
        <dbReference type="ARBA" id="ARBA00022737"/>
    </source>
</evidence>
<dbReference type="Gramene" id="Dexi9A01G0019140.1">
    <property type="protein sequence ID" value="Dexi9A01G0019140.1:cds"/>
    <property type="gene ID" value="Dexi9A01G0019140"/>
</dbReference>
<protein>
    <recommendedName>
        <fullName evidence="7">Pentatricopeptide repeat-containing protein</fullName>
    </recommendedName>
</protein>
<dbReference type="PROSITE" id="PS51375">
    <property type="entry name" value="PPR"/>
    <property type="match status" value="2"/>
</dbReference>
<dbReference type="Proteomes" id="UP000636709">
    <property type="component" value="Unassembled WGS sequence"/>
</dbReference>
<dbReference type="InterPro" id="IPR011990">
    <property type="entry name" value="TPR-like_helical_dom_sf"/>
</dbReference>
<dbReference type="InterPro" id="IPR002885">
    <property type="entry name" value="PPR_rpt"/>
</dbReference>
<proteinExistence type="inferred from homology"/>
<feature type="repeat" description="PPR" evidence="4">
    <location>
        <begin position="165"/>
        <end position="199"/>
    </location>
</feature>
<evidence type="ECO:0008006" key="7">
    <source>
        <dbReference type="Google" id="ProtNLM"/>
    </source>
</evidence>
<dbReference type="NCBIfam" id="TIGR00756">
    <property type="entry name" value="PPR"/>
    <property type="match status" value="2"/>
</dbReference>
<evidence type="ECO:0000256" key="4">
    <source>
        <dbReference type="PROSITE-ProRule" id="PRU00708"/>
    </source>
</evidence>
<dbReference type="SUPFAM" id="SSF48452">
    <property type="entry name" value="TPR-like"/>
    <property type="match status" value="2"/>
</dbReference>
<dbReference type="EMBL" id="JACEFO010001671">
    <property type="protein sequence ID" value="KAF8722584.1"/>
    <property type="molecule type" value="Genomic_DNA"/>
</dbReference>
<evidence type="ECO:0000313" key="6">
    <source>
        <dbReference type="Proteomes" id="UP000636709"/>
    </source>
</evidence>
<dbReference type="Pfam" id="PF13041">
    <property type="entry name" value="PPR_2"/>
    <property type="match status" value="1"/>
</dbReference>
<evidence type="ECO:0000256" key="3">
    <source>
        <dbReference type="ARBA" id="ARBA00022946"/>
    </source>
</evidence>
<comment type="caution">
    <text evidence="5">The sequence shown here is derived from an EMBL/GenBank/DDBJ whole genome shotgun (WGS) entry which is preliminary data.</text>
</comment>
<keyword evidence="6" id="KW-1185">Reference proteome</keyword>
<feature type="repeat" description="PPR" evidence="4">
    <location>
        <begin position="341"/>
        <end position="375"/>
    </location>
</feature>
<dbReference type="OrthoDB" id="1890565at2759"/>
<dbReference type="GO" id="GO:0003729">
    <property type="term" value="F:mRNA binding"/>
    <property type="evidence" value="ECO:0007669"/>
    <property type="project" value="UniProtKB-ARBA"/>
</dbReference>
<keyword evidence="3" id="KW-0809">Transit peptide</keyword>